<protein>
    <submittedName>
        <fullName evidence="1">Uncharacterized protein</fullName>
    </submittedName>
</protein>
<gene>
    <name evidence="1" type="ORF">F4562_006937</name>
</gene>
<evidence type="ECO:0000313" key="1">
    <source>
        <dbReference type="EMBL" id="MBB5823788.1"/>
    </source>
</evidence>
<reference evidence="1 2" key="1">
    <citation type="submission" date="2020-08" db="EMBL/GenBank/DDBJ databases">
        <title>Sequencing the genomes of 1000 actinobacteria strains.</title>
        <authorList>
            <person name="Klenk H.-P."/>
        </authorList>
    </citation>
    <scope>NUCLEOTIDE SEQUENCE [LARGE SCALE GENOMIC DNA]</scope>
    <source>
        <strain evidence="1 2">DSM 46887</strain>
    </source>
</reference>
<evidence type="ECO:0000313" key="2">
    <source>
        <dbReference type="Proteomes" id="UP000540685"/>
    </source>
</evidence>
<dbReference type="AlphaFoldDB" id="A0A7W9IN52"/>
<keyword evidence="2" id="KW-1185">Reference proteome</keyword>
<sequence length="124" mass="13828">MDNHDQLDELSIALLGAYTRIGKLLGWLPLPIGIPSIKDENWSGPLAAVAIDRARIAMRDLPLERVLAGVMDKLLLEWLTVRDLGVMADALGPDEWRLETMAYGLLRLKNLADIAETRLRPSED</sequence>
<dbReference type="Proteomes" id="UP000540685">
    <property type="component" value="Unassembled WGS sequence"/>
</dbReference>
<accession>A0A7W9IN52</accession>
<dbReference type="EMBL" id="JACHMP010000002">
    <property type="protein sequence ID" value="MBB5823788.1"/>
    <property type="molecule type" value="Genomic_DNA"/>
</dbReference>
<name>A0A7W9IN52_9ACTN</name>
<comment type="caution">
    <text evidence="1">The sequence shown here is derived from an EMBL/GenBank/DDBJ whole genome shotgun (WGS) entry which is preliminary data.</text>
</comment>
<organism evidence="1 2">
    <name type="scientific">Streptosporangium becharense</name>
    <dbReference type="NCBI Taxonomy" id="1816182"/>
    <lineage>
        <taxon>Bacteria</taxon>
        <taxon>Bacillati</taxon>
        <taxon>Actinomycetota</taxon>
        <taxon>Actinomycetes</taxon>
        <taxon>Streptosporangiales</taxon>
        <taxon>Streptosporangiaceae</taxon>
        <taxon>Streptosporangium</taxon>
    </lineage>
</organism>
<proteinExistence type="predicted"/>
<dbReference type="RefSeq" id="WP_184538033.1">
    <property type="nucleotide sequence ID" value="NZ_JACHMP010000002.1"/>
</dbReference>